<evidence type="ECO:0000256" key="1">
    <source>
        <dbReference type="SAM" id="MobiDB-lite"/>
    </source>
</evidence>
<dbReference type="Pfam" id="PF12937">
    <property type="entry name" value="F-box-like"/>
    <property type="match status" value="1"/>
</dbReference>
<gene>
    <name evidence="3" type="ORF">PSALAMII_LOCUS1113</name>
</gene>
<dbReference type="InterPro" id="IPR056021">
    <property type="entry name" value="DUF7600"/>
</dbReference>
<proteinExistence type="predicted"/>
<comment type="caution">
    <text evidence="3">The sequence shown here is derived from an EMBL/GenBank/DDBJ whole genome shotgun (WGS) entry which is preliminary data.</text>
</comment>
<dbReference type="Proteomes" id="UP001152592">
    <property type="component" value="Unassembled WGS sequence"/>
</dbReference>
<dbReference type="InterPro" id="IPR001810">
    <property type="entry name" value="F-box_dom"/>
</dbReference>
<reference evidence="3" key="1">
    <citation type="submission" date="2021-07" db="EMBL/GenBank/DDBJ databases">
        <authorList>
            <person name="Branca A.L. A."/>
        </authorList>
    </citation>
    <scope>NUCLEOTIDE SEQUENCE</scope>
</reference>
<protein>
    <recommendedName>
        <fullName evidence="2">F-box domain-containing protein</fullName>
    </recommendedName>
</protein>
<name>A0A9W4IAW1_9EURO</name>
<dbReference type="SMART" id="SM00256">
    <property type="entry name" value="FBOX"/>
    <property type="match status" value="1"/>
</dbReference>
<evidence type="ECO:0000313" key="4">
    <source>
        <dbReference type="Proteomes" id="UP001152592"/>
    </source>
</evidence>
<sequence>MPIIARPSPLTTSALTDHSLQGYCQQIIKPHLLTAPGHTTRRTMPANSYCPFCGIILLPDPYWESPPSSQAQPRPWYAEARGIYPTDIPGSVGLTGLGIIQARKNLCAPSESHRSYIGEDLDALDVWRISELSDHRWCFAFHDSCWNILLLRLGIRDTNPLHIEAAILRPLFHQLYSIPCPEGSIFKFGHDYGGAAQTHVIFGQIKPIDLSSEYYADPYAIPSISAIEANIQPNLGSGTGVSLPVEDTSRAFALFQSNQIPALFRSLEDTSKVIRANSLKPCAHAFKKLPAELASEILSYLAFAELLTLRLVCRDFALIATTSVFSQSYWRGRFCIGQEMDFLFLKLTKARNWARIFQGIQISLKKSLSLINRKRVRSLLEPIAALCDLEAVLRTGPHGYVWCPTQNPEAFQCPDGATSESPVSLQIGNYHSGYTWTPKTDGPLDEGCRKLFYRSQSLYFPHQPTERRIGVSIIKLGTKSFISGINFHDSTSRLIGYRIPSSEEWVQMPFASELREIAVAFRSEGLTGVKFVFEDSSSDWVGDEQSWGIAFGRLTIPETGSWWPHLLAGLDNFKIVLLGLGKTSNRPLNEVTDSFDIQSVLWSPHPPSEKDVKCSPLLPLSESPQPFDPLMNIDFGGPKGVHLGRLTRLTFHMAASKSPLPLTGIEIFLSDGHSFLCGSRSDCELTLFIEGSKGERIDRIDILEESSRYHLKKVLGGLQISTNFGRAVSFAPLRSRIENSVKSLPDLPSGSFITGLIAMNEGFRTRFTRIGYQAQQNVERFGPYQRTDIVDHDCHHVPRDQVLYEDTFSCYTGGGIFRDYQTYATLKNVRKIQASIDIGGLSRYSNCISGLKIEYFDHPSPAVLGQWFKESDSFELSRGEKVQSLTIRLTPMGFNGERPGMKLGQVTAIQIETTHSRSMAFKSTQEETRPAESFDRQSLQDRYHSDPDSGDEIVAISWILNSHYDRLRAVFSVNTNRPAPVSVPERAPPSDQIQKLYFTRYNRDNDDWETVVAVQAFFQNQAITGIVFIYPSGKRAKIGSFDDASFHQIVHFPLDSRVVGIWITHTDYEMRNIEFALELKEQSALSTVSLPLEPLPGSGITVLGETLRRKVWYQPGTTAESYHLHSTTSAYNEVYPPPSRSRLVGISLNCQDTSCARPGALYELEPNLVISRGLS</sequence>
<dbReference type="Gene3D" id="1.20.1280.50">
    <property type="match status" value="1"/>
</dbReference>
<dbReference type="OrthoDB" id="3519933at2759"/>
<accession>A0A9W4IAW1</accession>
<dbReference type="EMBL" id="CAJVPD010000044">
    <property type="protein sequence ID" value="CAG8268577.1"/>
    <property type="molecule type" value="Genomic_DNA"/>
</dbReference>
<organism evidence="3 4">
    <name type="scientific">Penicillium salamii</name>
    <dbReference type="NCBI Taxonomy" id="1612424"/>
    <lineage>
        <taxon>Eukaryota</taxon>
        <taxon>Fungi</taxon>
        <taxon>Dikarya</taxon>
        <taxon>Ascomycota</taxon>
        <taxon>Pezizomycotina</taxon>
        <taxon>Eurotiomycetes</taxon>
        <taxon>Eurotiomycetidae</taxon>
        <taxon>Eurotiales</taxon>
        <taxon>Aspergillaceae</taxon>
        <taxon>Penicillium</taxon>
    </lineage>
</organism>
<dbReference type="InterPro" id="IPR036047">
    <property type="entry name" value="F-box-like_dom_sf"/>
</dbReference>
<feature type="domain" description="F-box" evidence="2">
    <location>
        <begin position="283"/>
        <end position="333"/>
    </location>
</feature>
<dbReference type="PROSITE" id="PS50181">
    <property type="entry name" value="FBOX"/>
    <property type="match status" value="1"/>
</dbReference>
<dbReference type="AlphaFoldDB" id="A0A9W4IAW1"/>
<feature type="region of interest" description="Disordered" evidence="1">
    <location>
        <begin position="920"/>
        <end position="947"/>
    </location>
</feature>
<dbReference type="SUPFAM" id="SSF81383">
    <property type="entry name" value="F-box domain"/>
    <property type="match status" value="1"/>
</dbReference>
<dbReference type="Pfam" id="PF24539">
    <property type="entry name" value="DUF7600"/>
    <property type="match status" value="1"/>
</dbReference>
<evidence type="ECO:0000259" key="2">
    <source>
        <dbReference type="PROSITE" id="PS50181"/>
    </source>
</evidence>
<feature type="compositionally biased region" description="Basic and acidic residues" evidence="1">
    <location>
        <begin position="924"/>
        <end position="947"/>
    </location>
</feature>
<evidence type="ECO:0000313" key="3">
    <source>
        <dbReference type="EMBL" id="CAG8268577.1"/>
    </source>
</evidence>